<comment type="catalytic activity">
    <reaction evidence="10">
        <text>glycyl-[formate C-acetyltransferase] + reduced [flavodoxin] + S-adenosyl-L-methionine = glycin-2-yl radical-[formate C-acetyltransferase] + semiquinone [flavodoxin] + 5'-deoxyadenosine + L-methionine + H(+)</text>
        <dbReference type="Rhea" id="RHEA:19225"/>
        <dbReference type="Rhea" id="RHEA-COMP:10622"/>
        <dbReference type="Rhea" id="RHEA-COMP:12190"/>
        <dbReference type="Rhea" id="RHEA-COMP:12191"/>
        <dbReference type="Rhea" id="RHEA-COMP:14480"/>
        <dbReference type="ChEBI" id="CHEBI:15378"/>
        <dbReference type="ChEBI" id="CHEBI:17319"/>
        <dbReference type="ChEBI" id="CHEBI:29947"/>
        <dbReference type="ChEBI" id="CHEBI:32722"/>
        <dbReference type="ChEBI" id="CHEBI:57618"/>
        <dbReference type="ChEBI" id="CHEBI:57844"/>
        <dbReference type="ChEBI" id="CHEBI:59789"/>
        <dbReference type="ChEBI" id="CHEBI:140311"/>
        <dbReference type="EC" id="1.97.1.4"/>
    </reaction>
</comment>
<dbReference type="PANTHER" id="PTHR30352">
    <property type="entry name" value="PYRUVATE FORMATE-LYASE-ACTIVATING ENZYME"/>
    <property type="match status" value="1"/>
</dbReference>
<comment type="caution">
    <text evidence="12">The sequence shown here is derived from an EMBL/GenBank/DDBJ whole genome shotgun (WGS) entry which is preliminary data.</text>
</comment>
<evidence type="ECO:0000256" key="5">
    <source>
        <dbReference type="ARBA" id="ARBA00022691"/>
    </source>
</evidence>
<evidence type="ECO:0000313" key="13">
    <source>
        <dbReference type="Proteomes" id="UP000657421"/>
    </source>
</evidence>
<dbReference type="InterPro" id="IPR034457">
    <property type="entry name" value="Organic_radical-activating"/>
</dbReference>
<keyword evidence="9 10" id="KW-0411">Iron-sulfur</keyword>
<evidence type="ECO:0000256" key="3">
    <source>
        <dbReference type="ARBA" id="ARBA00021356"/>
    </source>
</evidence>
<keyword evidence="13" id="KW-1185">Reference proteome</keyword>
<evidence type="ECO:0000256" key="2">
    <source>
        <dbReference type="ARBA" id="ARBA00009777"/>
    </source>
</evidence>
<dbReference type="PIRSF" id="PIRSF000371">
    <property type="entry name" value="PFL_act_enz"/>
    <property type="match status" value="1"/>
</dbReference>
<dbReference type="PANTHER" id="PTHR30352:SF5">
    <property type="entry name" value="PYRUVATE FORMATE-LYASE 1-ACTIVATING ENZYME"/>
    <property type="match status" value="1"/>
</dbReference>
<dbReference type="RefSeq" id="WP_249306704.1">
    <property type="nucleotide sequence ID" value="NZ_JACRSZ010000001.1"/>
</dbReference>
<accession>A0ABR7N5V3</accession>
<comment type="function">
    <text evidence="1 10">Activation of pyruvate formate-lyase under anaerobic conditions by generation of an organic free radical, using S-adenosylmethionine and reduced flavodoxin as cosubstrates to produce 5'-deoxy-adenosine.</text>
</comment>
<dbReference type="InterPro" id="IPR007197">
    <property type="entry name" value="rSAM"/>
</dbReference>
<dbReference type="Pfam" id="PF04055">
    <property type="entry name" value="Radical_SAM"/>
    <property type="match status" value="1"/>
</dbReference>
<dbReference type="SFLD" id="SFLDG01066">
    <property type="entry name" value="organic_radical-activating_enz"/>
    <property type="match status" value="1"/>
</dbReference>
<dbReference type="CDD" id="cd01335">
    <property type="entry name" value="Radical_SAM"/>
    <property type="match status" value="1"/>
</dbReference>
<dbReference type="GO" id="GO:0016829">
    <property type="term" value="F:lyase activity"/>
    <property type="evidence" value="ECO:0007669"/>
    <property type="project" value="UniProtKB-KW"/>
</dbReference>
<dbReference type="InterPro" id="IPR012838">
    <property type="entry name" value="PFL1_activating"/>
</dbReference>
<dbReference type="GO" id="GO:0043365">
    <property type="term" value="F:[formate-C-acetyltransferase]-activating enzyme activity"/>
    <property type="evidence" value="ECO:0007669"/>
    <property type="project" value="UniProtKB-EC"/>
</dbReference>
<dbReference type="InterPro" id="IPR013785">
    <property type="entry name" value="Aldolase_TIM"/>
</dbReference>
<keyword evidence="5 10" id="KW-0949">S-adenosyl-L-methionine</keyword>
<dbReference type="NCBIfam" id="TIGR02493">
    <property type="entry name" value="PFLA"/>
    <property type="match status" value="1"/>
</dbReference>
<evidence type="ECO:0000256" key="4">
    <source>
        <dbReference type="ARBA" id="ARBA00022485"/>
    </source>
</evidence>
<protein>
    <recommendedName>
        <fullName evidence="3 10">Pyruvate formate-lyase-activating enzyme</fullName>
        <ecNumber evidence="10">1.97.1.4</ecNumber>
    </recommendedName>
</protein>
<comment type="similarity">
    <text evidence="2 10">Belongs to the organic radical-activating enzymes family.</text>
</comment>
<evidence type="ECO:0000256" key="7">
    <source>
        <dbReference type="ARBA" id="ARBA00023002"/>
    </source>
</evidence>
<keyword evidence="10" id="KW-0963">Cytoplasm</keyword>
<keyword evidence="12" id="KW-0670">Pyruvate</keyword>
<keyword evidence="4 10" id="KW-0004">4Fe-4S</keyword>
<evidence type="ECO:0000256" key="1">
    <source>
        <dbReference type="ARBA" id="ARBA00003141"/>
    </source>
</evidence>
<evidence type="ECO:0000313" key="12">
    <source>
        <dbReference type="EMBL" id="MBC8571761.1"/>
    </source>
</evidence>
<dbReference type="InterPro" id="IPR012839">
    <property type="entry name" value="Organic_radical_activase"/>
</dbReference>
<name>A0ABR7N5V3_9FIRM</name>
<dbReference type="SUPFAM" id="SSF102114">
    <property type="entry name" value="Radical SAM enzymes"/>
    <property type="match status" value="1"/>
</dbReference>
<dbReference type="InterPro" id="IPR001989">
    <property type="entry name" value="Radical_activat_CS"/>
</dbReference>
<dbReference type="SFLD" id="SFLDS00029">
    <property type="entry name" value="Radical_SAM"/>
    <property type="match status" value="1"/>
</dbReference>
<evidence type="ECO:0000256" key="9">
    <source>
        <dbReference type="ARBA" id="ARBA00023014"/>
    </source>
</evidence>
<dbReference type="EMBL" id="JACRSZ010000001">
    <property type="protein sequence ID" value="MBC8571761.1"/>
    <property type="molecule type" value="Genomic_DNA"/>
</dbReference>
<evidence type="ECO:0000256" key="8">
    <source>
        <dbReference type="ARBA" id="ARBA00023004"/>
    </source>
</evidence>
<dbReference type="InterPro" id="IPR058240">
    <property type="entry name" value="rSAM_sf"/>
</dbReference>
<evidence type="ECO:0000256" key="6">
    <source>
        <dbReference type="ARBA" id="ARBA00022723"/>
    </source>
</evidence>
<dbReference type="Gene3D" id="3.20.20.70">
    <property type="entry name" value="Aldolase class I"/>
    <property type="match status" value="1"/>
</dbReference>
<comment type="subcellular location">
    <subcellularLocation>
        <location evidence="10">Cytoplasm</location>
    </subcellularLocation>
</comment>
<sequence length="245" mass="28086">MKKGKIHSVESFGLVDGPGVRFVIFMQGCPMRCQYCHNPETWSGDTGTWWTAEELFQRAYRYKNYWKKKNKENGGITVSGGEPLLQCEFVTELFELAKKKGVHTTLDTSGCLFATDQLPMEQFERMMKATDLVLLDLKMMDGAGHRGLTGRDNSNILEMAQWLSDHGKEIWIRHVCVPGLTDSEKELTEMKQFLNSLETVTRVDLLPYHTMGEMEWEKLGLSYSLKGVPVPTEEDMMNYQKILNI</sequence>
<dbReference type="EC" id="1.97.1.4" evidence="10"/>
<keyword evidence="6 10" id="KW-0479">Metal-binding</keyword>
<gene>
    <name evidence="12" type="primary">pflA</name>
    <name evidence="12" type="ORF">H8716_01470</name>
</gene>
<dbReference type="PROSITE" id="PS51918">
    <property type="entry name" value="RADICAL_SAM"/>
    <property type="match status" value="1"/>
</dbReference>
<dbReference type="Proteomes" id="UP000657421">
    <property type="component" value="Unassembled WGS sequence"/>
</dbReference>
<proteinExistence type="inferred from homology"/>
<dbReference type="PROSITE" id="PS01087">
    <property type="entry name" value="RADICAL_ACTIVATING"/>
    <property type="match status" value="1"/>
</dbReference>
<keyword evidence="7 10" id="KW-0560">Oxidoreductase</keyword>
<evidence type="ECO:0000259" key="11">
    <source>
        <dbReference type="PROSITE" id="PS51918"/>
    </source>
</evidence>
<reference evidence="12 13" key="1">
    <citation type="submission" date="2020-08" db="EMBL/GenBank/DDBJ databases">
        <title>Genome public.</title>
        <authorList>
            <person name="Liu C."/>
            <person name="Sun Q."/>
        </authorList>
    </citation>
    <scope>NUCLEOTIDE SEQUENCE [LARGE SCALE GENOMIC DNA]</scope>
    <source>
        <strain evidence="12 13">NSJ-46</strain>
    </source>
</reference>
<comment type="cofactor">
    <cofactor evidence="10">
        <name>[4Fe-4S] cluster</name>
        <dbReference type="ChEBI" id="CHEBI:49883"/>
    </cofactor>
    <text evidence="10">Binds 1 [4Fe-4S] cluster. The cluster is coordinated with 3 cysteines and an exchangeable S-adenosyl-L-methionine.</text>
</comment>
<keyword evidence="8 10" id="KW-0408">Iron</keyword>
<organism evidence="12 13">
    <name type="scientific">Jingyaoa shaoxingensis</name>
    <dbReference type="NCBI Taxonomy" id="2763671"/>
    <lineage>
        <taxon>Bacteria</taxon>
        <taxon>Bacillati</taxon>
        <taxon>Bacillota</taxon>
        <taxon>Clostridia</taxon>
        <taxon>Lachnospirales</taxon>
        <taxon>Lachnospiraceae</taxon>
        <taxon>Jingyaoa</taxon>
    </lineage>
</organism>
<feature type="domain" description="Radical SAM core" evidence="11">
    <location>
        <begin position="15"/>
        <end position="245"/>
    </location>
</feature>
<evidence type="ECO:0000256" key="10">
    <source>
        <dbReference type="RuleBase" id="RU362053"/>
    </source>
</evidence>
<keyword evidence="12" id="KW-0456">Lyase</keyword>